<feature type="region of interest" description="Disordered" evidence="1">
    <location>
        <begin position="305"/>
        <end position="351"/>
    </location>
</feature>
<keyword evidence="4" id="KW-1185">Reference proteome</keyword>
<evidence type="ECO:0000256" key="2">
    <source>
        <dbReference type="SAM" id="Phobius"/>
    </source>
</evidence>
<reference evidence="3 4" key="1">
    <citation type="journal article" date="2024" name="Nat. Commun.">
        <title>Phylogenomics reveals the evolutionary origins of lichenization in chlorophyte algae.</title>
        <authorList>
            <person name="Puginier C."/>
            <person name="Libourel C."/>
            <person name="Otte J."/>
            <person name="Skaloud P."/>
            <person name="Haon M."/>
            <person name="Grisel S."/>
            <person name="Petersen M."/>
            <person name="Berrin J.G."/>
            <person name="Delaux P.M."/>
            <person name="Dal Grande F."/>
            <person name="Keller J."/>
        </authorList>
    </citation>
    <scope>NUCLEOTIDE SEQUENCE [LARGE SCALE GENOMIC DNA]</scope>
    <source>
        <strain evidence="3 4">SAG 2145</strain>
    </source>
</reference>
<proteinExistence type="predicted"/>
<sequence>MTRRRQHPDGLRAIHGLRGRQCEARSHSQHLGPHFISKLLPSRTSSRWSRARKKLRSTLCCSVPATTDPPQLVNQAQRSQKQAAAPAPAEEAAPWQIAAEPCSQRHLALQAQALAYLTKYQGAPGWFMGIRVAPDPVPQLQSEACSDVSNPCSTASHGQSFTEVHRTVPRWQSPSPRTVAACTLPVHGRHIMDAPSSSSQVTMQQDGPGQSTASAEGLYYAFPSEYRRQQLRLRSAWHHACHGQSSAPQTTAYSGMQQCSGSPHIPEDKFNGACSMSLATLRAAAAPHLTLGRMSCGGQAPPTLLLPSGPGLQSYEPQLHSPADCRSPLSCSDTASSLSPSSQITTSSSQQQLLQADVSRSQLALDQDANVLIGSPVPQEPTVRPLRSCWDEPSCPSSQQPGLCYLVLSDDDEDQQGFAVPSRWQQFLCFSKTALFWLLTLCILIGIYFAASSSLSAEASIARTPVIHVPVAPAADYPCSQDLAHFPCNGHQIISSSSLKQTARRRVNISTHEQDSISPTCVSPWAEFPALPAGFFQRHGIIKPSSQPPVSTQPVRPAEHAALELEAAARVEPQMSLNPSSGSIQHLLLSSASAKTSSSISSRKASTMSGLQQSASIAPSSPPKGKQQPGKLEPPIAATPLQPQLSEDMASHVQPLQPPSQLKAPQPMPSSKLRAKRMGRAWADGIHGVSAQPSFRDPVRMDASATLEQSGKPLLLNSFSETQAKTLEVHTVHHHYHFHYHHQPLRDQQMLPSQGLHDPQQQHHIHYHHHYQFHQRHCYQHTHDGQLLLDGYLVS</sequence>
<protein>
    <submittedName>
        <fullName evidence="3">Uncharacterized protein</fullName>
    </submittedName>
</protein>
<evidence type="ECO:0000256" key="1">
    <source>
        <dbReference type="SAM" id="MobiDB-lite"/>
    </source>
</evidence>
<feature type="compositionally biased region" description="Low complexity" evidence="1">
    <location>
        <begin position="334"/>
        <end position="351"/>
    </location>
</feature>
<accession>A0AAW1QVH5</accession>
<keyword evidence="2" id="KW-0472">Membrane</keyword>
<feature type="transmembrane region" description="Helical" evidence="2">
    <location>
        <begin position="433"/>
        <end position="451"/>
    </location>
</feature>
<keyword evidence="2" id="KW-1133">Transmembrane helix</keyword>
<dbReference type="AlphaFoldDB" id="A0AAW1QVH5"/>
<gene>
    <name evidence="3" type="ORF">WJX74_001623</name>
</gene>
<feature type="region of interest" description="Disordered" evidence="1">
    <location>
        <begin position="599"/>
        <end position="670"/>
    </location>
</feature>
<comment type="caution">
    <text evidence="3">The sequence shown here is derived from an EMBL/GenBank/DDBJ whole genome shotgun (WGS) entry which is preliminary data.</text>
</comment>
<feature type="compositionally biased region" description="Low complexity" evidence="1">
    <location>
        <begin position="75"/>
        <end position="89"/>
    </location>
</feature>
<evidence type="ECO:0000313" key="3">
    <source>
        <dbReference type="EMBL" id="KAK9825499.1"/>
    </source>
</evidence>
<organism evidence="3 4">
    <name type="scientific">Apatococcus lobatus</name>
    <dbReference type="NCBI Taxonomy" id="904363"/>
    <lineage>
        <taxon>Eukaryota</taxon>
        <taxon>Viridiplantae</taxon>
        <taxon>Chlorophyta</taxon>
        <taxon>core chlorophytes</taxon>
        <taxon>Trebouxiophyceae</taxon>
        <taxon>Chlorellales</taxon>
        <taxon>Chlorellaceae</taxon>
        <taxon>Apatococcus</taxon>
    </lineage>
</organism>
<feature type="region of interest" description="Disordered" evidence="1">
    <location>
        <begin position="70"/>
        <end position="89"/>
    </location>
</feature>
<dbReference type="EMBL" id="JALJOS010000024">
    <property type="protein sequence ID" value="KAK9825499.1"/>
    <property type="molecule type" value="Genomic_DNA"/>
</dbReference>
<dbReference type="Proteomes" id="UP001438707">
    <property type="component" value="Unassembled WGS sequence"/>
</dbReference>
<name>A0AAW1QVH5_9CHLO</name>
<feature type="compositionally biased region" description="Low complexity" evidence="1">
    <location>
        <begin position="599"/>
        <end position="619"/>
    </location>
</feature>
<keyword evidence="2" id="KW-0812">Transmembrane</keyword>
<evidence type="ECO:0000313" key="4">
    <source>
        <dbReference type="Proteomes" id="UP001438707"/>
    </source>
</evidence>